<accession>A0A9P6PT63</accession>
<feature type="transmembrane region" description="Helical" evidence="1">
    <location>
        <begin position="343"/>
        <end position="361"/>
    </location>
</feature>
<dbReference type="InterPro" id="IPR039966">
    <property type="entry name" value="C553.12c"/>
</dbReference>
<dbReference type="AlphaFoldDB" id="A0A9P6PT63"/>
<organism evidence="2 3">
    <name type="scientific">Actinomortierella ambigua</name>
    <dbReference type="NCBI Taxonomy" id="1343610"/>
    <lineage>
        <taxon>Eukaryota</taxon>
        <taxon>Fungi</taxon>
        <taxon>Fungi incertae sedis</taxon>
        <taxon>Mucoromycota</taxon>
        <taxon>Mortierellomycotina</taxon>
        <taxon>Mortierellomycetes</taxon>
        <taxon>Mortierellales</taxon>
        <taxon>Mortierellaceae</taxon>
        <taxon>Actinomortierella</taxon>
    </lineage>
</organism>
<dbReference type="Proteomes" id="UP000807716">
    <property type="component" value="Unassembled WGS sequence"/>
</dbReference>
<dbReference type="EMBL" id="JAAAJB010000699">
    <property type="protein sequence ID" value="KAG0251988.1"/>
    <property type="molecule type" value="Genomic_DNA"/>
</dbReference>
<gene>
    <name evidence="2" type="ORF">DFQ27_008336</name>
</gene>
<feature type="transmembrane region" description="Helical" evidence="1">
    <location>
        <begin position="316"/>
        <end position="336"/>
    </location>
</feature>
<feature type="transmembrane region" description="Helical" evidence="1">
    <location>
        <begin position="259"/>
        <end position="278"/>
    </location>
</feature>
<name>A0A9P6PT63_9FUNG</name>
<evidence type="ECO:0000256" key="1">
    <source>
        <dbReference type="SAM" id="Phobius"/>
    </source>
</evidence>
<comment type="caution">
    <text evidence="2">The sequence shown here is derived from an EMBL/GenBank/DDBJ whole genome shotgun (WGS) entry which is preliminary data.</text>
</comment>
<keyword evidence="3" id="KW-1185">Reference proteome</keyword>
<keyword evidence="1" id="KW-1133">Transmembrane helix</keyword>
<feature type="transmembrane region" description="Helical" evidence="1">
    <location>
        <begin position="207"/>
        <end position="226"/>
    </location>
</feature>
<evidence type="ECO:0000313" key="2">
    <source>
        <dbReference type="EMBL" id="KAG0251988.1"/>
    </source>
</evidence>
<sequence length="543" mass="62908">MYHSMVQGNEEMDPRWDDVIRFLPGQSRLNRSSTSLASRAVTIYDDDESAPLLRGAIRPTRRQVLAWCAVPLKYYPFDDESSGHSFINTLVGTISAAIAVRTAAGVTATGTNATTPSLPPSDLESGNTDPTDGQLNFWVFLWFYYGVYNAIGLLLITKIFNIYSLNWWPKALGGLLSSILFWLTTQCMGVAIYYIPGVELERYQLTWVFLTFCTMLIPLFVAFLVIRSENRNVYRHSLTEFQKTFLAASSLRSRIPASYIRFLWFCVALALVLSTIVLGENYAELFTREFNHTRPDDPDGPDDPHKKWREIVQSLVYVYSWVATIYIMDSIVDYIVDTRVRCYPLSSVFKLYFFMVYFIFYRNLFVSLRSWTYFFWIQLASSIWVCVFHPICMTHTVYRLLVYLFGVTRTYDEYKRQVGRGLFLRNLAENATMLGFLCWVYVLRNGPNARVYPQFQFRNEDDGASGTIRSYEKTIYASLVIWGSELVSNFINRSICKRFLGHHVTREALRDLKDYPELIVAFVLVMVHVMQDMLLALLKLEFK</sequence>
<reference evidence="2" key="1">
    <citation type="journal article" date="2020" name="Fungal Divers.">
        <title>Resolving the Mortierellaceae phylogeny through synthesis of multi-gene phylogenetics and phylogenomics.</title>
        <authorList>
            <person name="Vandepol N."/>
            <person name="Liber J."/>
            <person name="Desiro A."/>
            <person name="Na H."/>
            <person name="Kennedy M."/>
            <person name="Barry K."/>
            <person name="Grigoriev I.V."/>
            <person name="Miller A.N."/>
            <person name="O'Donnell K."/>
            <person name="Stajich J.E."/>
            <person name="Bonito G."/>
        </authorList>
    </citation>
    <scope>NUCLEOTIDE SEQUENCE</scope>
    <source>
        <strain evidence="2">BC1065</strain>
    </source>
</reference>
<feature type="transmembrane region" description="Helical" evidence="1">
    <location>
        <begin position="373"/>
        <end position="401"/>
    </location>
</feature>
<protein>
    <submittedName>
        <fullName evidence="2">Uncharacterized protein</fullName>
    </submittedName>
</protein>
<keyword evidence="1" id="KW-0812">Transmembrane</keyword>
<dbReference type="OrthoDB" id="5541877at2759"/>
<evidence type="ECO:0000313" key="3">
    <source>
        <dbReference type="Proteomes" id="UP000807716"/>
    </source>
</evidence>
<feature type="transmembrane region" description="Helical" evidence="1">
    <location>
        <begin position="172"/>
        <end position="195"/>
    </location>
</feature>
<proteinExistence type="predicted"/>
<dbReference type="PANTHER" id="PTHR40467">
    <property type="match status" value="1"/>
</dbReference>
<feature type="transmembrane region" description="Helical" evidence="1">
    <location>
        <begin position="422"/>
        <end position="442"/>
    </location>
</feature>
<feature type="transmembrane region" description="Helical" evidence="1">
    <location>
        <begin position="518"/>
        <end position="538"/>
    </location>
</feature>
<feature type="transmembrane region" description="Helical" evidence="1">
    <location>
        <begin position="137"/>
        <end position="160"/>
    </location>
</feature>
<keyword evidence="1" id="KW-0472">Membrane</keyword>
<dbReference type="PANTHER" id="PTHR40467:SF1">
    <property type="match status" value="1"/>
</dbReference>